<reference evidence="3" key="2">
    <citation type="submission" date="2023-07" db="EMBL/GenBank/DDBJ databases">
        <title>Myceligenerans salitolerans sp. nov., a halotolerant actinomycete isolated from a salt lake in Xinjiang, China.</title>
        <authorList>
            <person name="Guan T."/>
        </authorList>
    </citation>
    <scope>NUCLEOTIDE SEQUENCE [LARGE SCALE GENOMIC DNA]</scope>
    <source>
        <strain evidence="3">XHU 5031</strain>
    </source>
</reference>
<organism evidence="2 3">
    <name type="scientific">Myceligenerans salitolerans</name>
    <dbReference type="NCBI Taxonomy" id="1230528"/>
    <lineage>
        <taxon>Bacteria</taxon>
        <taxon>Bacillati</taxon>
        <taxon>Actinomycetota</taxon>
        <taxon>Actinomycetes</taxon>
        <taxon>Micrococcales</taxon>
        <taxon>Promicromonosporaceae</taxon>
        <taxon>Myceligenerans</taxon>
    </lineage>
</organism>
<comment type="caution">
    <text evidence="2">The sequence shown here is derived from an EMBL/GenBank/DDBJ whole genome shotgun (WGS) entry which is preliminary data.</text>
</comment>
<feature type="compositionally biased region" description="Low complexity" evidence="1">
    <location>
        <begin position="8"/>
        <end position="29"/>
    </location>
</feature>
<dbReference type="Proteomes" id="UP000664617">
    <property type="component" value="Unassembled WGS sequence"/>
</dbReference>
<accession>A0ABS3I839</accession>
<feature type="region of interest" description="Disordered" evidence="1">
    <location>
        <begin position="52"/>
        <end position="73"/>
    </location>
</feature>
<keyword evidence="3" id="KW-1185">Reference proteome</keyword>
<proteinExistence type="predicted"/>
<dbReference type="Gene3D" id="2.20.25.10">
    <property type="match status" value="1"/>
</dbReference>
<dbReference type="EMBL" id="JAFMPK010000035">
    <property type="protein sequence ID" value="MBO0609171.1"/>
    <property type="molecule type" value="Genomic_DNA"/>
</dbReference>
<gene>
    <name evidence="2" type="ORF">J0911_09015</name>
</gene>
<name>A0ABS3I839_9MICO</name>
<evidence type="ECO:0000256" key="1">
    <source>
        <dbReference type="SAM" id="MobiDB-lite"/>
    </source>
</evidence>
<protein>
    <submittedName>
        <fullName evidence="2">Uncharacterized protein</fullName>
    </submittedName>
</protein>
<evidence type="ECO:0000313" key="3">
    <source>
        <dbReference type="Proteomes" id="UP000664617"/>
    </source>
</evidence>
<feature type="region of interest" description="Disordered" evidence="1">
    <location>
        <begin position="1"/>
        <end position="29"/>
    </location>
</feature>
<sequence length="90" mass="9055">MTPGNGGNAEAAGAGVAGSGTEAETARAAGADLPDWVRFMLRCPVTGATLIDGAGPDGAPELHSTDPDRPLAYPVRDGIPVLLESDAREL</sequence>
<evidence type="ECO:0000313" key="2">
    <source>
        <dbReference type="EMBL" id="MBO0609171.1"/>
    </source>
</evidence>
<reference evidence="2 3" key="1">
    <citation type="submission" date="2021-03" db="EMBL/GenBank/DDBJ databases">
        <authorList>
            <person name="Xin L."/>
        </authorList>
    </citation>
    <scope>NUCLEOTIDE SEQUENCE [LARGE SCALE GENOMIC DNA]</scope>
    <source>
        <strain evidence="2 3">XHU 5031</strain>
    </source>
</reference>
<dbReference type="SUPFAM" id="SSF158997">
    <property type="entry name" value="Trm112p-like"/>
    <property type="match status" value="1"/>
</dbReference>